<proteinExistence type="predicted"/>
<organism evidence="2 3">
    <name type="scientific">Geodermatophilus nigrescens</name>
    <dbReference type="NCBI Taxonomy" id="1070870"/>
    <lineage>
        <taxon>Bacteria</taxon>
        <taxon>Bacillati</taxon>
        <taxon>Actinomycetota</taxon>
        <taxon>Actinomycetes</taxon>
        <taxon>Geodermatophilales</taxon>
        <taxon>Geodermatophilaceae</taxon>
        <taxon>Geodermatophilus</taxon>
    </lineage>
</organism>
<feature type="region of interest" description="Disordered" evidence="1">
    <location>
        <begin position="1"/>
        <end position="47"/>
    </location>
</feature>
<dbReference type="EMBL" id="FQVX01000001">
    <property type="protein sequence ID" value="SHF85234.1"/>
    <property type="molecule type" value="Genomic_DNA"/>
</dbReference>
<keyword evidence="3" id="KW-1185">Reference proteome</keyword>
<dbReference type="AlphaFoldDB" id="A0A1M5F172"/>
<protein>
    <submittedName>
        <fullName evidence="2">Uncharacterized protein</fullName>
    </submittedName>
</protein>
<evidence type="ECO:0000313" key="3">
    <source>
        <dbReference type="Proteomes" id="UP000184471"/>
    </source>
</evidence>
<name>A0A1M5F172_9ACTN</name>
<evidence type="ECO:0000256" key="1">
    <source>
        <dbReference type="SAM" id="MobiDB-lite"/>
    </source>
</evidence>
<dbReference type="Proteomes" id="UP000184471">
    <property type="component" value="Unassembled WGS sequence"/>
</dbReference>
<sequence length="47" mass="4906">MTVDPPVEAPGTDRRTGTAMGLPVRRRGTPARPGVPVLRRVRGGGPS</sequence>
<reference evidence="2 3" key="1">
    <citation type="submission" date="2016-11" db="EMBL/GenBank/DDBJ databases">
        <authorList>
            <person name="Jaros S."/>
            <person name="Januszkiewicz K."/>
            <person name="Wedrychowicz H."/>
        </authorList>
    </citation>
    <scope>NUCLEOTIDE SEQUENCE [LARGE SCALE GENOMIC DNA]</scope>
    <source>
        <strain evidence="2 3">DSM 45408</strain>
    </source>
</reference>
<accession>A0A1M5F172</accession>
<evidence type="ECO:0000313" key="2">
    <source>
        <dbReference type="EMBL" id="SHF85234.1"/>
    </source>
</evidence>
<gene>
    <name evidence="2" type="ORF">SAMN05444351_1029</name>
</gene>